<dbReference type="STRING" id="338188.ERS852397_02727"/>
<protein>
    <submittedName>
        <fullName evidence="1">Uncharacterized protein</fullName>
    </submittedName>
</protein>
<proteinExistence type="predicted"/>
<sequence length="71" mass="8440">MSGFTSPLNCQLVRYRFDDAKMGYNDRIKREKKSPAFMYPLNGMKQDWIGYQCVIRSICCSQYQFFCLYIA</sequence>
<evidence type="ECO:0000313" key="1">
    <source>
        <dbReference type="EMBL" id="CUO75563.1"/>
    </source>
</evidence>
<accession>A0A174HKU9</accession>
<dbReference type="EMBL" id="CYZH01000015">
    <property type="protein sequence ID" value="CUO75563.1"/>
    <property type="molecule type" value="Genomic_DNA"/>
</dbReference>
<name>A0A174HKU9_9BACE</name>
<evidence type="ECO:0000313" key="2">
    <source>
        <dbReference type="Proteomes" id="UP000095517"/>
    </source>
</evidence>
<gene>
    <name evidence="1" type="ORF">ERS852397_02727</name>
</gene>
<reference evidence="1 2" key="1">
    <citation type="submission" date="2015-09" db="EMBL/GenBank/DDBJ databases">
        <authorList>
            <consortium name="Pathogen Informatics"/>
        </authorList>
    </citation>
    <scope>NUCLEOTIDE SEQUENCE [LARGE SCALE GENOMIC DNA]</scope>
    <source>
        <strain evidence="1 2">2789STDY5608840</strain>
    </source>
</reference>
<organism evidence="1 2">
    <name type="scientific">Bacteroides finegoldii</name>
    <dbReference type="NCBI Taxonomy" id="338188"/>
    <lineage>
        <taxon>Bacteria</taxon>
        <taxon>Pseudomonadati</taxon>
        <taxon>Bacteroidota</taxon>
        <taxon>Bacteroidia</taxon>
        <taxon>Bacteroidales</taxon>
        <taxon>Bacteroidaceae</taxon>
        <taxon>Bacteroides</taxon>
    </lineage>
</organism>
<dbReference type="Proteomes" id="UP000095517">
    <property type="component" value="Unassembled WGS sequence"/>
</dbReference>
<dbReference type="AlphaFoldDB" id="A0A174HKU9"/>